<dbReference type="Proteomes" id="UP000033956">
    <property type="component" value="Unassembled WGS sequence"/>
</dbReference>
<dbReference type="AlphaFoldDB" id="A0A0M2HL91"/>
<organism evidence="1 2">
    <name type="scientific">Microbacterium terrae</name>
    <dbReference type="NCBI Taxonomy" id="69369"/>
    <lineage>
        <taxon>Bacteria</taxon>
        <taxon>Bacillati</taxon>
        <taxon>Actinomycetota</taxon>
        <taxon>Actinomycetes</taxon>
        <taxon>Micrococcales</taxon>
        <taxon>Microbacteriaceae</taxon>
        <taxon>Microbacterium</taxon>
    </lineage>
</organism>
<keyword evidence="2" id="KW-1185">Reference proteome</keyword>
<dbReference type="EMBL" id="JYIZ01000026">
    <property type="protein sequence ID" value="KJL45129.1"/>
    <property type="molecule type" value="Genomic_DNA"/>
</dbReference>
<reference evidence="1 2" key="1">
    <citation type="submission" date="2015-02" db="EMBL/GenBank/DDBJ databases">
        <title>Draft genome sequences of ten Microbacterium spp. with emphasis on heavy metal contaminated environments.</title>
        <authorList>
            <person name="Corretto E."/>
        </authorList>
    </citation>
    <scope>NUCLEOTIDE SEQUENCE [LARGE SCALE GENOMIC DNA]</scope>
    <source>
        <strain evidence="1 2">DSM 12510</strain>
    </source>
</reference>
<protein>
    <recommendedName>
        <fullName evidence="3">Transposase</fullName>
    </recommendedName>
</protein>
<evidence type="ECO:0008006" key="3">
    <source>
        <dbReference type="Google" id="ProtNLM"/>
    </source>
</evidence>
<dbReference type="OrthoDB" id="10003721at2"/>
<sequence length="61" mass="6885">MNLTAHTATVLDQQRAATLDRENDLLRRHRERAVGAPAQPRPSLVARVRHPIRATRTAITH</sequence>
<dbReference type="PATRIC" id="fig|92835.4.peg.323"/>
<evidence type="ECO:0000313" key="2">
    <source>
        <dbReference type="Proteomes" id="UP000033956"/>
    </source>
</evidence>
<dbReference type="STRING" id="92835.RS81_00311"/>
<accession>A0A0M2HL91</accession>
<comment type="caution">
    <text evidence="1">The sequence shown here is derived from an EMBL/GenBank/DDBJ whole genome shotgun (WGS) entry which is preliminary data.</text>
</comment>
<proteinExistence type="predicted"/>
<dbReference type="RefSeq" id="WP_045274324.1">
    <property type="nucleotide sequence ID" value="NZ_BAAAUP010000008.1"/>
</dbReference>
<gene>
    <name evidence="1" type="ORF">RS81_00311</name>
</gene>
<name>A0A0M2HL91_9MICO</name>
<evidence type="ECO:0000313" key="1">
    <source>
        <dbReference type="EMBL" id="KJL45129.1"/>
    </source>
</evidence>